<dbReference type="OrthoDB" id="5429427at2759"/>
<keyword evidence="3" id="KW-1185">Reference proteome</keyword>
<name>A0A6A6ZLT9_9PLEO</name>
<feature type="compositionally biased region" description="Acidic residues" evidence="1">
    <location>
        <begin position="316"/>
        <end position="333"/>
    </location>
</feature>
<organism evidence="2 3">
    <name type="scientific">Ophiobolus disseminans</name>
    <dbReference type="NCBI Taxonomy" id="1469910"/>
    <lineage>
        <taxon>Eukaryota</taxon>
        <taxon>Fungi</taxon>
        <taxon>Dikarya</taxon>
        <taxon>Ascomycota</taxon>
        <taxon>Pezizomycotina</taxon>
        <taxon>Dothideomycetes</taxon>
        <taxon>Pleosporomycetidae</taxon>
        <taxon>Pleosporales</taxon>
        <taxon>Pleosporineae</taxon>
        <taxon>Phaeosphaeriaceae</taxon>
        <taxon>Ophiobolus</taxon>
    </lineage>
</organism>
<evidence type="ECO:0000256" key="1">
    <source>
        <dbReference type="SAM" id="MobiDB-lite"/>
    </source>
</evidence>
<dbReference type="AlphaFoldDB" id="A0A6A6ZLT9"/>
<proteinExistence type="predicted"/>
<dbReference type="Proteomes" id="UP000799424">
    <property type="component" value="Unassembled WGS sequence"/>
</dbReference>
<evidence type="ECO:0000313" key="2">
    <source>
        <dbReference type="EMBL" id="KAF2821207.1"/>
    </source>
</evidence>
<dbReference type="EMBL" id="MU006238">
    <property type="protein sequence ID" value="KAF2821207.1"/>
    <property type="molecule type" value="Genomic_DNA"/>
</dbReference>
<accession>A0A6A6ZLT9</accession>
<feature type="region of interest" description="Disordered" evidence="1">
    <location>
        <begin position="307"/>
        <end position="347"/>
    </location>
</feature>
<evidence type="ECO:0000313" key="3">
    <source>
        <dbReference type="Proteomes" id="UP000799424"/>
    </source>
</evidence>
<sequence>MSDTARSSPERTLMSVKTTSIAPSQQKVSAKVASRSAKAVKPHLKVTLEGEIKITFNGPEERTRATGNLLPRASFPTSYEESATLNRNVPKECFKKHRDNPHLKLAEGNTFQNIGDFNPWQDMVPPRIRRHYNPQMFRDPSPFVSSYHTVVEAETRAYKQYNDNRKVGQRVTVTMIDFKGLVPATMHGTMASGMVYFVDGTLTNMDHTQKTRRVKWPGVELRKTGKYDMDCGAADTHDNEWLCCGPVPDWTIMKVMPLDGNDLHPKKTHEIIKSLRSIEKYVYNWDKLQWQHNPDMTDFRSFRLTRAGHKRRPADNEDDDSNNDGNDDNDEEDLAPRRKRAQVVRSD</sequence>
<gene>
    <name evidence="2" type="ORF">CC86DRAFT_470947</name>
</gene>
<feature type="compositionally biased region" description="Basic residues" evidence="1">
    <location>
        <begin position="337"/>
        <end position="347"/>
    </location>
</feature>
<protein>
    <submittedName>
        <fullName evidence="2">Uncharacterized protein</fullName>
    </submittedName>
</protein>
<reference evidence="2" key="1">
    <citation type="journal article" date="2020" name="Stud. Mycol.">
        <title>101 Dothideomycetes genomes: a test case for predicting lifestyles and emergence of pathogens.</title>
        <authorList>
            <person name="Haridas S."/>
            <person name="Albert R."/>
            <person name="Binder M."/>
            <person name="Bloem J."/>
            <person name="Labutti K."/>
            <person name="Salamov A."/>
            <person name="Andreopoulos B."/>
            <person name="Baker S."/>
            <person name="Barry K."/>
            <person name="Bills G."/>
            <person name="Bluhm B."/>
            <person name="Cannon C."/>
            <person name="Castanera R."/>
            <person name="Culley D."/>
            <person name="Daum C."/>
            <person name="Ezra D."/>
            <person name="Gonzalez J."/>
            <person name="Henrissat B."/>
            <person name="Kuo A."/>
            <person name="Liang C."/>
            <person name="Lipzen A."/>
            <person name="Lutzoni F."/>
            <person name="Magnuson J."/>
            <person name="Mondo S."/>
            <person name="Nolan M."/>
            <person name="Ohm R."/>
            <person name="Pangilinan J."/>
            <person name="Park H.-J."/>
            <person name="Ramirez L."/>
            <person name="Alfaro M."/>
            <person name="Sun H."/>
            <person name="Tritt A."/>
            <person name="Yoshinaga Y."/>
            <person name="Zwiers L.-H."/>
            <person name="Turgeon B."/>
            <person name="Goodwin S."/>
            <person name="Spatafora J."/>
            <person name="Crous P."/>
            <person name="Grigoriev I."/>
        </authorList>
    </citation>
    <scope>NUCLEOTIDE SEQUENCE</scope>
    <source>
        <strain evidence="2">CBS 113818</strain>
    </source>
</reference>